<feature type="compositionally biased region" description="Low complexity" evidence="1">
    <location>
        <begin position="25"/>
        <end position="43"/>
    </location>
</feature>
<sequence length="88" mass="8626">MKHWLFLATAVACLWGCSDEPAQNTSTSSSSGTGGSSSSSGSSSGSGGAGGGEPTALVSCLDEVDALPRPPSGKLPCEYIPPGLALPQ</sequence>
<evidence type="ECO:0000256" key="1">
    <source>
        <dbReference type="SAM" id="MobiDB-lite"/>
    </source>
</evidence>
<name>A0A4U1JAX5_9BACT</name>
<reference evidence="2 3" key="1">
    <citation type="submission" date="2019-04" db="EMBL/GenBank/DDBJ databases">
        <authorList>
            <person name="Li Y."/>
            <person name="Wang J."/>
        </authorList>
    </citation>
    <scope>NUCLEOTIDE SEQUENCE [LARGE SCALE GENOMIC DNA]</scope>
    <source>
        <strain evidence="2 3">DSM 14668</strain>
    </source>
</reference>
<dbReference type="OrthoDB" id="5522015at2"/>
<proteinExistence type="predicted"/>
<dbReference type="AlphaFoldDB" id="A0A4U1JAX5"/>
<dbReference type="RefSeq" id="WP_136931119.1">
    <property type="nucleotide sequence ID" value="NZ_SSMQ01000023.1"/>
</dbReference>
<accession>A0A4U1JAX5</accession>
<protein>
    <submittedName>
        <fullName evidence="2">Uncharacterized protein</fullName>
    </submittedName>
</protein>
<dbReference type="Proteomes" id="UP000309215">
    <property type="component" value="Unassembled WGS sequence"/>
</dbReference>
<keyword evidence="3" id="KW-1185">Reference proteome</keyword>
<feature type="compositionally biased region" description="Gly residues" evidence="1">
    <location>
        <begin position="44"/>
        <end position="53"/>
    </location>
</feature>
<feature type="region of interest" description="Disordered" evidence="1">
    <location>
        <begin position="21"/>
        <end position="57"/>
    </location>
</feature>
<comment type="caution">
    <text evidence="2">The sequence shown here is derived from an EMBL/GenBank/DDBJ whole genome shotgun (WGS) entry which is preliminary data.</text>
</comment>
<evidence type="ECO:0000313" key="2">
    <source>
        <dbReference type="EMBL" id="TKD05049.1"/>
    </source>
</evidence>
<organism evidence="2 3">
    <name type="scientific">Polyangium fumosum</name>
    <dbReference type="NCBI Taxonomy" id="889272"/>
    <lineage>
        <taxon>Bacteria</taxon>
        <taxon>Pseudomonadati</taxon>
        <taxon>Myxococcota</taxon>
        <taxon>Polyangia</taxon>
        <taxon>Polyangiales</taxon>
        <taxon>Polyangiaceae</taxon>
        <taxon>Polyangium</taxon>
    </lineage>
</organism>
<dbReference type="EMBL" id="SSMQ01000023">
    <property type="protein sequence ID" value="TKD05049.1"/>
    <property type="molecule type" value="Genomic_DNA"/>
</dbReference>
<evidence type="ECO:0000313" key="3">
    <source>
        <dbReference type="Proteomes" id="UP000309215"/>
    </source>
</evidence>
<gene>
    <name evidence="2" type="ORF">E8A74_22555</name>
</gene>